<sequence>VLVNFEYNDEPAVVAIVALPVWARWWDSAFKTWRIHPGYADRLAACLRSRGYVVVEHGDR</sequence>
<dbReference type="Proteomes" id="UP000236318">
    <property type="component" value="Unassembled WGS sequence"/>
</dbReference>
<evidence type="ECO:0000313" key="2">
    <source>
        <dbReference type="Proteomes" id="UP000236318"/>
    </source>
</evidence>
<reference evidence="1" key="1">
    <citation type="submission" date="2018-01" db="EMBL/GenBank/DDBJ databases">
        <authorList>
            <consortium name="Urmite Genomes"/>
        </authorList>
    </citation>
    <scope>NUCLEOTIDE SEQUENCE [LARGE SCALE GENOMIC DNA]</scope>
    <source>
        <strain evidence="1">AFP003</strain>
    </source>
</reference>
<organism evidence="1 2">
    <name type="scientific">Mycobacterium ahvazicum</name>
    <dbReference type="NCBI Taxonomy" id="1964395"/>
    <lineage>
        <taxon>Bacteria</taxon>
        <taxon>Bacillati</taxon>
        <taxon>Actinomycetota</taxon>
        <taxon>Actinomycetes</taxon>
        <taxon>Mycobacteriales</taxon>
        <taxon>Mycobacteriaceae</taxon>
        <taxon>Mycobacterium</taxon>
        <taxon>Mycobacterium simiae complex</taxon>
    </lineage>
</organism>
<feature type="non-terminal residue" evidence="1">
    <location>
        <position position="1"/>
    </location>
</feature>
<gene>
    <name evidence="1" type="ORF">MAAFP003_2486</name>
</gene>
<dbReference type="AlphaFoldDB" id="A0A2K4YAJ7"/>
<comment type="caution">
    <text evidence="1">The sequence shown here is derived from an EMBL/GenBank/DDBJ whole genome shotgun (WGS) entry which is preliminary data.</text>
</comment>
<protein>
    <submittedName>
        <fullName evidence="1">Uncharacterized protein</fullName>
    </submittedName>
</protein>
<proteinExistence type="predicted"/>
<name>A0A2K4YAJ7_9MYCO</name>
<evidence type="ECO:0000313" key="1">
    <source>
        <dbReference type="EMBL" id="SOX53810.1"/>
    </source>
</evidence>
<keyword evidence="2" id="KW-1185">Reference proteome</keyword>
<accession>A0A2K4YAJ7</accession>
<dbReference type="EMBL" id="FXEG02000002">
    <property type="protein sequence ID" value="SOX53810.1"/>
    <property type="molecule type" value="Genomic_DNA"/>
</dbReference>